<dbReference type="Pfam" id="PF07110">
    <property type="entry name" value="EthD"/>
    <property type="match status" value="1"/>
</dbReference>
<dbReference type="NCBIfam" id="TIGR02118">
    <property type="entry name" value="EthD family reductase"/>
    <property type="match status" value="1"/>
</dbReference>
<name>A0A1G9YVP0_9ACTN</name>
<dbReference type="InterPro" id="IPR009799">
    <property type="entry name" value="EthD_dom"/>
</dbReference>
<organism evidence="2 3">
    <name type="scientific">Nocardioides szechwanensis</name>
    <dbReference type="NCBI Taxonomy" id="1005944"/>
    <lineage>
        <taxon>Bacteria</taxon>
        <taxon>Bacillati</taxon>
        <taxon>Actinomycetota</taxon>
        <taxon>Actinomycetes</taxon>
        <taxon>Propionibacteriales</taxon>
        <taxon>Nocardioidaceae</taxon>
        <taxon>Nocardioides</taxon>
    </lineage>
</organism>
<dbReference type="STRING" id="1005944.SAMN05192576_1488"/>
<dbReference type="RefSeq" id="WP_091024457.1">
    <property type="nucleotide sequence ID" value="NZ_BKAE01000007.1"/>
</dbReference>
<dbReference type="Proteomes" id="UP000199004">
    <property type="component" value="Unassembled WGS sequence"/>
</dbReference>
<dbReference type="SUPFAM" id="SSF54909">
    <property type="entry name" value="Dimeric alpha+beta barrel"/>
    <property type="match status" value="1"/>
</dbReference>
<protein>
    <recommendedName>
        <fullName evidence="1">EthD domain-containing protein</fullName>
    </recommendedName>
</protein>
<dbReference type="GO" id="GO:0016491">
    <property type="term" value="F:oxidoreductase activity"/>
    <property type="evidence" value="ECO:0007669"/>
    <property type="project" value="InterPro"/>
</dbReference>
<gene>
    <name evidence="2" type="ORF">SAMN05192576_1488</name>
</gene>
<dbReference type="InterPro" id="IPR011008">
    <property type="entry name" value="Dimeric_a/b-barrel"/>
</dbReference>
<feature type="domain" description="EthD" evidence="1">
    <location>
        <begin position="13"/>
        <end position="82"/>
    </location>
</feature>
<evidence type="ECO:0000259" key="1">
    <source>
        <dbReference type="Pfam" id="PF07110"/>
    </source>
</evidence>
<evidence type="ECO:0000313" key="3">
    <source>
        <dbReference type="Proteomes" id="UP000199004"/>
    </source>
</evidence>
<evidence type="ECO:0000313" key="2">
    <source>
        <dbReference type="EMBL" id="SDN12436.1"/>
    </source>
</evidence>
<proteinExistence type="predicted"/>
<dbReference type="OrthoDB" id="5294870at2"/>
<keyword evidence="3" id="KW-1185">Reference proteome</keyword>
<dbReference type="Gene3D" id="3.30.70.100">
    <property type="match status" value="1"/>
</dbReference>
<sequence>MKHRLTVQYFRPTDAGAFEAAYRERHVPLAQAVPGLERLTVSTPHGADDAPYLVAELWFADRDALKAGLASPEMGLAAADAETYDVAHRVAFTGAVEDLLP</sequence>
<reference evidence="2 3" key="1">
    <citation type="submission" date="2016-10" db="EMBL/GenBank/DDBJ databases">
        <authorList>
            <person name="de Groot N.N."/>
        </authorList>
    </citation>
    <scope>NUCLEOTIDE SEQUENCE [LARGE SCALE GENOMIC DNA]</scope>
    <source>
        <strain evidence="2 3">CGMCC 1.11147</strain>
    </source>
</reference>
<dbReference type="AlphaFoldDB" id="A0A1G9YVP0"/>
<accession>A0A1G9YVP0</accession>
<dbReference type="EMBL" id="FNIC01000002">
    <property type="protein sequence ID" value="SDN12436.1"/>
    <property type="molecule type" value="Genomic_DNA"/>
</dbReference>